<feature type="transmembrane region" description="Helical" evidence="2">
    <location>
        <begin position="54"/>
        <end position="75"/>
    </location>
</feature>
<evidence type="ECO:0000256" key="2">
    <source>
        <dbReference type="SAM" id="Phobius"/>
    </source>
</evidence>
<keyword evidence="2" id="KW-0472">Membrane</keyword>
<evidence type="ECO:0000313" key="3">
    <source>
        <dbReference type="EMBL" id="KAL1496082.1"/>
    </source>
</evidence>
<reference evidence="3 4" key="1">
    <citation type="journal article" date="2024" name="Science">
        <title>Giant polyketide synthase enzymes in the biosynthesis of giant marine polyether toxins.</title>
        <authorList>
            <person name="Fallon T.R."/>
            <person name="Shende V.V."/>
            <person name="Wierzbicki I.H."/>
            <person name="Pendleton A.L."/>
            <person name="Watervoot N.F."/>
            <person name="Auber R.P."/>
            <person name="Gonzalez D.J."/>
            <person name="Wisecaver J.H."/>
            <person name="Moore B.S."/>
        </authorList>
    </citation>
    <scope>NUCLEOTIDE SEQUENCE [LARGE SCALE GENOMIC DNA]</scope>
    <source>
        <strain evidence="3 4">12B1</strain>
    </source>
</reference>
<keyword evidence="2" id="KW-1133">Transmembrane helix</keyword>
<keyword evidence="4" id="KW-1185">Reference proteome</keyword>
<evidence type="ECO:0000313" key="4">
    <source>
        <dbReference type="Proteomes" id="UP001515480"/>
    </source>
</evidence>
<gene>
    <name evidence="3" type="ORF">AB1Y20_014709</name>
</gene>
<proteinExistence type="predicted"/>
<protein>
    <submittedName>
        <fullName evidence="3">Uncharacterized protein</fullName>
    </submittedName>
</protein>
<accession>A0AB34ICW2</accession>
<evidence type="ECO:0000256" key="1">
    <source>
        <dbReference type="SAM" id="MobiDB-lite"/>
    </source>
</evidence>
<keyword evidence="2" id="KW-0812">Transmembrane</keyword>
<dbReference type="AlphaFoldDB" id="A0AB34ICW2"/>
<sequence>MAALLAADGAADDADDACVARGAGPTRKRRGLGRTHFHQLGAARLSLRAAALRFTAAAAAVAALALASAALVAIGPELPRLAPPPPPRLATPAAAAAPRPTPPPPPPPPPLPPPPPPAPHEPPRASPPPSPTPRRPPGVTYLQSLNARFRGGHAANAVEHAGVLVHMLDDLRLSLEQPWLPCSSPSLWCYKFSDRCSASLINQRLPYVFARKETVGVVLSPHLAPLLCSFFVDGGTMLPDKTCDAPGVAADCVPGCWKGEPNWCDGREKVWDCAWRPASLAMMLRHHEQRVGREPWRFGALTYNEVVLSTARWGERLPALIEAFFFLSDRPGEEEKARSIQRRFVAYFPQSEAPLLELDLSNPTSPFLPADR</sequence>
<dbReference type="Proteomes" id="UP001515480">
    <property type="component" value="Unassembled WGS sequence"/>
</dbReference>
<comment type="caution">
    <text evidence="3">The sequence shown here is derived from an EMBL/GenBank/DDBJ whole genome shotgun (WGS) entry which is preliminary data.</text>
</comment>
<organism evidence="3 4">
    <name type="scientific">Prymnesium parvum</name>
    <name type="common">Toxic golden alga</name>
    <dbReference type="NCBI Taxonomy" id="97485"/>
    <lineage>
        <taxon>Eukaryota</taxon>
        <taxon>Haptista</taxon>
        <taxon>Haptophyta</taxon>
        <taxon>Prymnesiophyceae</taxon>
        <taxon>Prymnesiales</taxon>
        <taxon>Prymnesiaceae</taxon>
        <taxon>Prymnesium</taxon>
    </lineage>
</organism>
<feature type="compositionally biased region" description="Pro residues" evidence="1">
    <location>
        <begin position="99"/>
        <end position="136"/>
    </location>
</feature>
<feature type="region of interest" description="Disordered" evidence="1">
    <location>
        <begin position="83"/>
        <end position="140"/>
    </location>
</feature>
<dbReference type="EMBL" id="JBGBPQ010000030">
    <property type="protein sequence ID" value="KAL1496082.1"/>
    <property type="molecule type" value="Genomic_DNA"/>
</dbReference>
<name>A0AB34ICW2_PRYPA</name>